<proteinExistence type="predicted"/>
<dbReference type="EMBL" id="CAJEWN010000078">
    <property type="protein sequence ID" value="CAD2160255.1"/>
    <property type="molecule type" value="Genomic_DNA"/>
</dbReference>
<evidence type="ECO:0000313" key="3">
    <source>
        <dbReference type="Proteomes" id="UP000580250"/>
    </source>
</evidence>
<dbReference type="AlphaFoldDB" id="A0A6V7UKX3"/>
<organism evidence="2 3">
    <name type="scientific">Meloidogyne enterolobii</name>
    <name type="common">Root-knot nematode worm</name>
    <name type="synonym">Meloidogyne mayaguensis</name>
    <dbReference type="NCBI Taxonomy" id="390850"/>
    <lineage>
        <taxon>Eukaryota</taxon>
        <taxon>Metazoa</taxon>
        <taxon>Ecdysozoa</taxon>
        <taxon>Nematoda</taxon>
        <taxon>Chromadorea</taxon>
        <taxon>Rhabditida</taxon>
        <taxon>Tylenchina</taxon>
        <taxon>Tylenchomorpha</taxon>
        <taxon>Tylenchoidea</taxon>
        <taxon>Meloidogynidae</taxon>
        <taxon>Meloidogyninae</taxon>
        <taxon>Meloidogyne</taxon>
    </lineage>
</organism>
<accession>A0A6V7UKX3</accession>
<name>A0A6V7UKX3_MELEN</name>
<dbReference type="Proteomes" id="UP000580250">
    <property type="component" value="Unassembled WGS sequence"/>
</dbReference>
<evidence type="ECO:0000313" key="2">
    <source>
        <dbReference type="EMBL" id="CAD2160255.1"/>
    </source>
</evidence>
<protein>
    <submittedName>
        <fullName evidence="2">Uncharacterized protein</fullName>
    </submittedName>
</protein>
<evidence type="ECO:0000256" key="1">
    <source>
        <dbReference type="SAM" id="MobiDB-lite"/>
    </source>
</evidence>
<feature type="region of interest" description="Disordered" evidence="1">
    <location>
        <begin position="41"/>
        <end position="62"/>
    </location>
</feature>
<gene>
    <name evidence="2" type="ORF">MENT_LOCUS14162</name>
</gene>
<dbReference type="OrthoDB" id="5890468at2759"/>
<sequence>MIHILISVDDAAQFGRSPRRFANLRQSMASTGLKQTPIISTKPVKQCTSSNSDSGKSEKNNK</sequence>
<reference evidence="2 3" key="1">
    <citation type="submission" date="2020-08" db="EMBL/GenBank/DDBJ databases">
        <authorList>
            <person name="Koutsovoulos G."/>
            <person name="Danchin GJ E."/>
        </authorList>
    </citation>
    <scope>NUCLEOTIDE SEQUENCE [LARGE SCALE GENOMIC DNA]</scope>
</reference>
<comment type="caution">
    <text evidence="2">The sequence shown here is derived from an EMBL/GenBank/DDBJ whole genome shotgun (WGS) entry which is preliminary data.</text>
</comment>